<reference evidence="1" key="1">
    <citation type="submission" date="2023-04" db="EMBL/GenBank/DDBJ databases">
        <title>Genome dynamics across the evolutionary transition to endosymbiosis.</title>
        <authorList>
            <person name="Siozios S."/>
            <person name="Nadal-Jimenez P."/>
            <person name="Azagi T."/>
            <person name="Sprong H."/>
            <person name="Frost C.L."/>
            <person name="Parratt S.R."/>
            <person name="Taylor G."/>
            <person name="Brettell L."/>
            <person name="Lew K.C."/>
            <person name="Croft L."/>
            <person name="King K.C."/>
            <person name="Brockhurst M.A."/>
            <person name="Hypsa V."/>
            <person name="Novakova E."/>
            <person name="Darby A.C."/>
            <person name="Hurst G.D.D."/>
        </authorList>
    </citation>
    <scope>NUCLEOTIDE SEQUENCE</scope>
    <source>
        <strain evidence="1">APv</strain>
        <plasmid evidence="1">paPv1</plasmid>
    </source>
</reference>
<dbReference type="RefSeq" id="WP_280626522.1">
    <property type="nucleotide sequence ID" value="NZ_CP123505.1"/>
</dbReference>
<gene>
    <name evidence="1" type="ORF">QE210_17685</name>
</gene>
<geneLocation type="plasmid" evidence="1 2">
    <name>paPv1</name>
</geneLocation>
<evidence type="ECO:0000313" key="1">
    <source>
        <dbReference type="EMBL" id="WGM03370.1"/>
    </source>
</evidence>
<organism evidence="1 2">
    <name type="scientific">Arsenophonus nasoniae</name>
    <name type="common">son-killer infecting Nasonia vitripennis</name>
    <dbReference type="NCBI Taxonomy" id="638"/>
    <lineage>
        <taxon>Bacteria</taxon>
        <taxon>Pseudomonadati</taxon>
        <taxon>Pseudomonadota</taxon>
        <taxon>Gammaproteobacteria</taxon>
        <taxon>Enterobacterales</taxon>
        <taxon>Morganellaceae</taxon>
        <taxon>Arsenophonus</taxon>
    </lineage>
</organism>
<name>A0AA95GYM8_9GAMM</name>
<protein>
    <submittedName>
        <fullName evidence="1">Thioredoxin domain-containing protein</fullName>
    </submittedName>
</protein>
<dbReference type="InterPro" id="IPR036249">
    <property type="entry name" value="Thioredoxin-like_sf"/>
</dbReference>
<evidence type="ECO:0000313" key="2">
    <source>
        <dbReference type="Proteomes" id="UP001177595"/>
    </source>
</evidence>
<proteinExistence type="predicted"/>
<dbReference type="AlphaFoldDB" id="A0AA95GYM8"/>
<keyword evidence="1" id="KW-0614">Plasmid</keyword>
<dbReference type="Proteomes" id="UP001177595">
    <property type="component" value="Plasmid paPv1"/>
</dbReference>
<dbReference type="SUPFAM" id="SSF52833">
    <property type="entry name" value="Thioredoxin-like"/>
    <property type="match status" value="1"/>
</dbReference>
<sequence length="203" mass="22707">MGAFLLPMFALAETSLSSQDIKRMVEAYERYTGKLTPVLNAKSRVGVIALYNYHCKSCAKMVPTILNLIKTHPDIRFVFKNLPDKSDQSVLTAQAELMVWSKCPKAFLKYFIELFKSGNVQQAIEKSKYPFTDIETELTKIALDNDIISLVTAHYANQLNIKKLPAFIVVNFTNPAAENTTILTGVVDEKTLLAAVEKAKRGE</sequence>
<dbReference type="Gene3D" id="3.40.30.10">
    <property type="entry name" value="Glutaredoxin"/>
    <property type="match status" value="1"/>
</dbReference>
<dbReference type="EMBL" id="CP123505">
    <property type="protein sequence ID" value="WGM03370.1"/>
    <property type="molecule type" value="Genomic_DNA"/>
</dbReference>
<accession>A0AA95GYM8</accession>